<evidence type="ECO:0000256" key="2">
    <source>
        <dbReference type="ARBA" id="ARBA00023136"/>
    </source>
</evidence>
<evidence type="ECO:0000256" key="3">
    <source>
        <dbReference type="ARBA" id="ARBA00023157"/>
    </source>
</evidence>
<dbReference type="InterPro" id="IPR036116">
    <property type="entry name" value="FN3_sf"/>
</dbReference>
<dbReference type="Gene3D" id="2.60.40.10">
    <property type="entry name" value="Immunoglobulins"/>
    <property type="match status" value="5"/>
</dbReference>
<keyword evidence="3" id="KW-1015">Disulfide bond</keyword>
<dbReference type="PANTHER" id="PTHR23278:SF32">
    <property type="entry name" value="NEUROMUSCULIN, ISOFORM E"/>
    <property type="match status" value="1"/>
</dbReference>
<dbReference type="InterPro" id="IPR036179">
    <property type="entry name" value="Ig-like_dom_sf"/>
</dbReference>
<organism evidence="7 8">
    <name type="scientific">Leptotrombidium deliense</name>
    <dbReference type="NCBI Taxonomy" id="299467"/>
    <lineage>
        <taxon>Eukaryota</taxon>
        <taxon>Metazoa</taxon>
        <taxon>Ecdysozoa</taxon>
        <taxon>Arthropoda</taxon>
        <taxon>Chelicerata</taxon>
        <taxon>Arachnida</taxon>
        <taxon>Acari</taxon>
        <taxon>Acariformes</taxon>
        <taxon>Trombidiformes</taxon>
        <taxon>Prostigmata</taxon>
        <taxon>Anystina</taxon>
        <taxon>Parasitengona</taxon>
        <taxon>Trombiculoidea</taxon>
        <taxon>Trombiculidae</taxon>
        <taxon>Leptotrombidium</taxon>
    </lineage>
</organism>
<comment type="caution">
    <text evidence="7">The sequence shown here is derived from an EMBL/GenBank/DDBJ whole genome shotgun (WGS) entry which is preliminary data.</text>
</comment>
<evidence type="ECO:0000259" key="5">
    <source>
        <dbReference type="PROSITE" id="PS50835"/>
    </source>
</evidence>
<proteinExistence type="predicted"/>
<evidence type="ECO:0000259" key="6">
    <source>
        <dbReference type="PROSITE" id="PS50853"/>
    </source>
</evidence>
<dbReference type="Pfam" id="PF00047">
    <property type="entry name" value="ig"/>
    <property type="match status" value="1"/>
</dbReference>
<dbReference type="Proteomes" id="UP000288716">
    <property type="component" value="Unassembled WGS sequence"/>
</dbReference>
<keyword evidence="2 4" id="KW-0472">Membrane</keyword>
<dbReference type="SMART" id="SM00408">
    <property type="entry name" value="IGc2"/>
    <property type="match status" value="3"/>
</dbReference>
<dbReference type="GO" id="GO:0016020">
    <property type="term" value="C:membrane"/>
    <property type="evidence" value="ECO:0007669"/>
    <property type="project" value="UniProtKB-SubCell"/>
</dbReference>
<dbReference type="Pfam" id="PF08205">
    <property type="entry name" value="C2-set_2"/>
    <property type="match status" value="1"/>
</dbReference>
<feature type="domain" description="Fibronectin type-III" evidence="6">
    <location>
        <begin position="375"/>
        <end position="469"/>
    </location>
</feature>
<gene>
    <name evidence="7" type="ORF">B4U80_03472</name>
</gene>
<keyword evidence="4" id="KW-1133">Transmembrane helix</keyword>
<keyword evidence="4" id="KW-0812">Transmembrane</keyword>
<dbReference type="InterPro" id="IPR003961">
    <property type="entry name" value="FN3_dom"/>
</dbReference>
<dbReference type="Pfam" id="PF13927">
    <property type="entry name" value="Ig_3"/>
    <property type="match status" value="1"/>
</dbReference>
<name>A0A443SKM2_9ACAR</name>
<keyword evidence="8" id="KW-1185">Reference proteome</keyword>
<dbReference type="CDD" id="cd00096">
    <property type="entry name" value="Ig"/>
    <property type="match status" value="2"/>
</dbReference>
<dbReference type="InterPro" id="IPR003599">
    <property type="entry name" value="Ig_sub"/>
</dbReference>
<dbReference type="SUPFAM" id="SSF48726">
    <property type="entry name" value="Immunoglobulin"/>
    <property type="match status" value="3"/>
</dbReference>
<dbReference type="InterPro" id="IPR007110">
    <property type="entry name" value="Ig-like_dom"/>
</dbReference>
<dbReference type="InterPro" id="IPR013151">
    <property type="entry name" value="Immunoglobulin_dom"/>
</dbReference>
<dbReference type="VEuPathDB" id="VectorBase:LDEU003966"/>
<sequence length="547" mass="61587">MAITRQQRKPSPVVHWYSDKTLIDDNFTTSNAEEELISINDLLLPRLTRSDLNKVLTCRVTNNNVTKPIIKSITLDINLKPISVEITSIKRPLSAEKSVELKCRSQGSQPPAQISWLLDKKQLHNSRETYSEDNNVTISELTLVPSPLDNGALLICKADNLRLANSIVTERNEVLLECQIDSNPMVSKIGWIFNENILQSDLQTGLIIQNSTLVIKFAQREHSGNYSCFAVNIEGKCSSDNLEIVKCSFIAKINEKDEFTTEISSERCELTFFASKSHAPICKEKQQSIYGAAIGELTEIICHVDSQPSDVSFFWKLNNTQIDAQRFHQSSMGLESVLHFTPATLSDYGKLKCFAENAVGQQEEPCVFNVVPASRPNPVHECVVSNQTWNSIFVRCLPGFDGGMKQTFYLQVYDANRERLQFNVTRNENPQFVVNSLASGATYSISVFASNSRGTSDQLTLTAQTVAMLRHSSEHISTIKFKPVFAVIIALGCTFFLVLVIIVLILTIRNRDERLSKRRIQITEKYAKHFVFHLQYSSTKLESISFV</sequence>
<dbReference type="STRING" id="299467.A0A443SKM2"/>
<dbReference type="SUPFAM" id="SSF49265">
    <property type="entry name" value="Fibronectin type III"/>
    <property type="match status" value="1"/>
</dbReference>
<accession>A0A443SKM2</accession>
<evidence type="ECO:0000256" key="4">
    <source>
        <dbReference type="SAM" id="Phobius"/>
    </source>
</evidence>
<feature type="transmembrane region" description="Helical" evidence="4">
    <location>
        <begin position="484"/>
        <end position="508"/>
    </location>
</feature>
<dbReference type="PROSITE" id="PS50835">
    <property type="entry name" value="IG_LIKE"/>
    <property type="match status" value="2"/>
</dbReference>
<dbReference type="AlphaFoldDB" id="A0A443SKM2"/>
<dbReference type="EMBL" id="NCKV01001604">
    <property type="protein sequence ID" value="RWS28074.1"/>
    <property type="molecule type" value="Genomic_DNA"/>
</dbReference>
<comment type="subcellular location">
    <subcellularLocation>
        <location evidence="1">Membrane</location>
        <topology evidence="1">Single-pass membrane protein</topology>
    </subcellularLocation>
</comment>
<dbReference type="PANTHER" id="PTHR23278">
    <property type="entry name" value="SIDESTEP PROTEIN"/>
    <property type="match status" value="1"/>
</dbReference>
<dbReference type="InterPro" id="IPR003598">
    <property type="entry name" value="Ig_sub2"/>
</dbReference>
<dbReference type="InterPro" id="IPR013783">
    <property type="entry name" value="Ig-like_fold"/>
</dbReference>
<feature type="domain" description="Ig-like" evidence="5">
    <location>
        <begin position="280"/>
        <end position="369"/>
    </location>
</feature>
<dbReference type="SMART" id="SM00409">
    <property type="entry name" value="IG"/>
    <property type="match status" value="2"/>
</dbReference>
<dbReference type="CDD" id="cd00063">
    <property type="entry name" value="FN3"/>
    <property type="match status" value="1"/>
</dbReference>
<dbReference type="PROSITE" id="PS50853">
    <property type="entry name" value="FN3"/>
    <property type="match status" value="1"/>
</dbReference>
<feature type="domain" description="Ig-like" evidence="5">
    <location>
        <begin position="81"/>
        <end position="245"/>
    </location>
</feature>
<reference evidence="7 8" key="1">
    <citation type="journal article" date="2018" name="Gigascience">
        <title>Genomes of trombidid mites reveal novel predicted allergens and laterally-transferred genes associated with secondary metabolism.</title>
        <authorList>
            <person name="Dong X."/>
            <person name="Chaisiri K."/>
            <person name="Xia D."/>
            <person name="Armstrong S.D."/>
            <person name="Fang Y."/>
            <person name="Donnelly M.J."/>
            <person name="Kadowaki T."/>
            <person name="McGarry J.W."/>
            <person name="Darby A.C."/>
            <person name="Makepeace B.L."/>
        </authorList>
    </citation>
    <scope>NUCLEOTIDE SEQUENCE [LARGE SCALE GENOMIC DNA]</scope>
    <source>
        <strain evidence="7">UoL-UT</strain>
    </source>
</reference>
<dbReference type="OrthoDB" id="10006996at2759"/>
<evidence type="ECO:0000313" key="7">
    <source>
        <dbReference type="EMBL" id="RWS28074.1"/>
    </source>
</evidence>
<dbReference type="InterPro" id="IPR013162">
    <property type="entry name" value="CD80_C2-set"/>
</dbReference>
<protein>
    <submittedName>
        <fullName evidence="7">Hemicentin-2-like protein</fullName>
    </submittedName>
</protein>
<evidence type="ECO:0000256" key="1">
    <source>
        <dbReference type="ARBA" id="ARBA00004167"/>
    </source>
</evidence>
<evidence type="ECO:0000313" key="8">
    <source>
        <dbReference type="Proteomes" id="UP000288716"/>
    </source>
</evidence>